<dbReference type="EMBL" id="MNAD01001254">
    <property type="protein sequence ID" value="OJT06836.1"/>
    <property type="molecule type" value="Genomic_DNA"/>
</dbReference>
<sequence>MGSIEGVWRVAGAKRAASGRIVWDVRRAHFWHGECVRRELQACPNTARMLPDGVIVLEEFLREDDAADRAGPGSNGQGNG</sequence>
<keyword evidence="2" id="KW-1185">Reference proteome</keyword>
<dbReference type="Proteomes" id="UP000184267">
    <property type="component" value="Unassembled WGS sequence"/>
</dbReference>
<reference evidence="1 2" key="1">
    <citation type="submission" date="2016-10" db="EMBL/GenBank/DDBJ databases">
        <title>Genome sequence of the basidiomycete white-rot fungus Trametes pubescens.</title>
        <authorList>
            <person name="Makela M.R."/>
            <person name="Granchi Z."/>
            <person name="Peng M."/>
            <person name="De Vries R.P."/>
            <person name="Grigoriev I."/>
            <person name="Riley R."/>
            <person name="Hilden K."/>
        </authorList>
    </citation>
    <scope>NUCLEOTIDE SEQUENCE [LARGE SCALE GENOMIC DNA]</scope>
    <source>
        <strain evidence="1 2">FBCC735</strain>
    </source>
</reference>
<evidence type="ECO:0000313" key="1">
    <source>
        <dbReference type="EMBL" id="OJT06836.1"/>
    </source>
</evidence>
<organism evidence="1 2">
    <name type="scientific">Trametes pubescens</name>
    <name type="common">White-rot fungus</name>
    <dbReference type="NCBI Taxonomy" id="154538"/>
    <lineage>
        <taxon>Eukaryota</taxon>
        <taxon>Fungi</taxon>
        <taxon>Dikarya</taxon>
        <taxon>Basidiomycota</taxon>
        <taxon>Agaricomycotina</taxon>
        <taxon>Agaricomycetes</taxon>
        <taxon>Polyporales</taxon>
        <taxon>Polyporaceae</taxon>
        <taxon>Trametes</taxon>
    </lineage>
</organism>
<evidence type="ECO:0000313" key="2">
    <source>
        <dbReference type="Proteomes" id="UP000184267"/>
    </source>
</evidence>
<name>A0A1M2VH17_TRAPU</name>
<protein>
    <submittedName>
        <fullName evidence="1">Uncharacterized protein</fullName>
    </submittedName>
</protein>
<comment type="caution">
    <text evidence="1">The sequence shown here is derived from an EMBL/GenBank/DDBJ whole genome shotgun (WGS) entry which is preliminary data.</text>
</comment>
<proteinExistence type="predicted"/>
<accession>A0A1M2VH17</accession>
<gene>
    <name evidence="1" type="ORF">TRAPUB_2312</name>
</gene>
<dbReference type="AlphaFoldDB" id="A0A1M2VH17"/>